<protein>
    <recommendedName>
        <fullName evidence="3">ESAT-6 protein secretion system EspG family protein</fullName>
    </recommendedName>
</protein>
<evidence type="ECO:0008006" key="3">
    <source>
        <dbReference type="Google" id="ProtNLM"/>
    </source>
</evidence>
<accession>A0ABP9IMR2</accession>
<name>A0ABP9IMR2_9ACTN</name>
<comment type="caution">
    <text evidence="1">The sequence shown here is derived from an EMBL/GenBank/DDBJ whole genome shotgun (WGS) entry which is preliminary data.</text>
</comment>
<dbReference type="RefSeq" id="WP_345644513.1">
    <property type="nucleotide sequence ID" value="NZ_BAABKB010000003.1"/>
</dbReference>
<proteinExistence type="predicted"/>
<evidence type="ECO:0000313" key="2">
    <source>
        <dbReference type="Proteomes" id="UP001501759"/>
    </source>
</evidence>
<keyword evidence="2" id="KW-1185">Reference proteome</keyword>
<reference evidence="2" key="1">
    <citation type="journal article" date="2019" name="Int. J. Syst. Evol. Microbiol.">
        <title>The Global Catalogue of Microorganisms (GCM) 10K type strain sequencing project: providing services to taxonomists for standard genome sequencing and annotation.</title>
        <authorList>
            <consortium name="The Broad Institute Genomics Platform"/>
            <consortium name="The Broad Institute Genome Sequencing Center for Infectious Disease"/>
            <person name="Wu L."/>
            <person name="Ma J."/>
        </authorList>
    </citation>
    <scope>NUCLEOTIDE SEQUENCE [LARGE SCALE GENOMIC DNA]</scope>
    <source>
        <strain evidence="2">JCM 18409</strain>
    </source>
</reference>
<dbReference type="EMBL" id="BAABKB010000003">
    <property type="protein sequence ID" value="GAA5003349.1"/>
    <property type="molecule type" value="Genomic_DNA"/>
</dbReference>
<dbReference type="Proteomes" id="UP001501759">
    <property type="component" value="Unassembled WGS sequence"/>
</dbReference>
<organism evidence="1 2">
    <name type="scientific">Streptomyces siamensis</name>
    <dbReference type="NCBI Taxonomy" id="1274986"/>
    <lineage>
        <taxon>Bacteria</taxon>
        <taxon>Bacillati</taxon>
        <taxon>Actinomycetota</taxon>
        <taxon>Actinomycetes</taxon>
        <taxon>Kitasatosporales</taxon>
        <taxon>Streptomycetaceae</taxon>
        <taxon>Streptomyces</taxon>
    </lineage>
</organism>
<evidence type="ECO:0000313" key="1">
    <source>
        <dbReference type="EMBL" id="GAA5003349.1"/>
    </source>
</evidence>
<gene>
    <name evidence="1" type="ORF">GCM10023335_19100</name>
</gene>
<sequence>MDIRAVVTGFPNAAPLPGLEAAWHWTPAPGIDFAGALSADGERLLQLSGRDSYDQELAAAALMFARDHEADIFLRNPHLGAAAGFVAPQGRTFDVVAGVGAEVHRFYRVENPDLTPLVRLVFPAYAGEFSGDETLDEAVTRYRMLRMNNLDRDPVPYLKMRYANTRTKSRSTGPGRGFTAPRRLLAEIQLLEGGPGSFVEFENRHHQVWRVEWHDVHLVAEWEPDAGAPKEMQLDELLSFAERSLYV</sequence>